<evidence type="ECO:0000313" key="1">
    <source>
        <dbReference type="EMBL" id="MCQ8130300.1"/>
    </source>
</evidence>
<dbReference type="SUPFAM" id="SSF89447">
    <property type="entry name" value="AbrB/MazE/MraZ-like"/>
    <property type="match status" value="1"/>
</dbReference>
<comment type="caution">
    <text evidence="1">The sequence shown here is derived from an EMBL/GenBank/DDBJ whole genome shotgun (WGS) entry which is preliminary data.</text>
</comment>
<reference evidence="1 2" key="1">
    <citation type="submission" date="2022-07" db="EMBL/GenBank/DDBJ databases">
        <title>Methylomonas rivi sp. nov., Methylomonas rosea sp. nov., Methylomonas aureus sp. nov. and Methylomonas subterranea sp. nov., four novel methanotrophs isolated from a freshwater creek and the deep terrestrial subsurface.</title>
        <authorList>
            <person name="Abin C."/>
            <person name="Sankaranarayanan K."/>
            <person name="Garner C."/>
            <person name="Sindelar R."/>
            <person name="Kotary K."/>
            <person name="Garner R."/>
            <person name="Barclay S."/>
            <person name="Lawson P."/>
            <person name="Krumholz L."/>
        </authorList>
    </citation>
    <scope>NUCLEOTIDE SEQUENCE [LARGE SCALE GENOMIC DNA]</scope>
    <source>
        <strain evidence="1 2">WSC-6</strain>
    </source>
</reference>
<keyword evidence="2" id="KW-1185">Reference proteome</keyword>
<accession>A0ABT1U904</accession>
<dbReference type="EMBL" id="JANIBK010000145">
    <property type="protein sequence ID" value="MCQ8130300.1"/>
    <property type="molecule type" value="Genomic_DNA"/>
</dbReference>
<dbReference type="Proteomes" id="UP001524586">
    <property type="component" value="Unassembled WGS sequence"/>
</dbReference>
<sequence length="84" mass="9148">MPKFNNKRQVTLPQAICTAIDLHPGDYVDIFARDGMIHVVKMDASPISGKILAPIQSEVCSTNENIETPGKTRIADDHLSDSNG</sequence>
<organism evidence="1 2">
    <name type="scientific">Methylomonas rivi</name>
    <dbReference type="NCBI Taxonomy" id="2952226"/>
    <lineage>
        <taxon>Bacteria</taxon>
        <taxon>Pseudomonadati</taxon>
        <taxon>Pseudomonadota</taxon>
        <taxon>Gammaproteobacteria</taxon>
        <taxon>Methylococcales</taxon>
        <taxon>Methylococcaceae</taxon>
        <taxon>Methylomonas</taxon>
    </lineage>
</organism>
<proteinExistence type="predicted"/>
<protein>
    <submittedName>
        <fullName evidence="1">AbrB/MazE/SpoVT family DNA-binding domain-containing protein</fullName>
    </submittedName>
</protein>
<dbReference type="InterPro" id="IPR037914">
    <property type="entry name" value="SpoVT-AbrB_sf"/>
</dbReference>
<dbReference type="Gene3D" id="2.10.260.10">
    <property type="match status" value="1"/>
</dbReference>
<keyword evidence="1" id="KW-0238">DNA-binding</keyword>
<dbReference type="RefSeq" id="WP_256616725.1">
    <property type="nucleotide sequence ID" value="NZ_JANIBK010000145.1"/>
</dbReference>
<gene>
    <name evidence="1" type="ORF">NP596_17710</name>
</gene>
<name>A0ABT1U904_9GAMM</name>
<dbReference type="GO" id="GO:0003677">
    <property type="term" value="F:DNA binding"/>
    <property type="evidence" value="ECO:0007669"/>
    <property type="project" value="UniProtKB-KW"/>
</dbReference>
<evidence type="ECO:0000313" key="2">
    <source>
        <dbReference type="Proteomes" id="UP001524586"/>
    </source>
</evidence>